<dbReference type="GO" id="GO:0005829">
    <property type="term" value="C:cytosol"/>
    <property type="evidence" value="ECO:0007669"/>
    <property type="project" value="TreeGrafter"/>
</dbReference>
<evidence type="ECO:0000256" key="10">
    <source>
        <dbReference type="RuleBase" id="RU000304"/>
    </source>
</evidence>
<dbReference type="PROSITE" id="PS51285">
    <property type="entry name" value="AGC_KINASE_CTER"/>
    <property type="match status" value="1"/>
</dbReference>
<dbReference type="SMART" id="SM00133">
    <property type="entry name" value="S_TK_X"/>
    <property type="match status" value="1"/>
</dbReference>
<evidence type="ECO:0000256" key="6">
    <source>
        <dbReference type="ARBA" id="ARBA00022840"/>
    </source>
</evidence>
<dbReference type="PANTHER" id="PTHR24353:SF153">
    <property type="entry name" value="CAMP-DEPENDENT PROTEIN KINASE CATALYTIC SUBUNIT 1"/>
    <property type="match status" value="1"/>
</dbReference>
<feature type="domain" description="AGC-kinase C-terminal" evidence="12">
    <location>
        <begin position="298"/>
        <end position="357"/>
    </location>
</feature>
<keyword evidence="5" id="KW-0418">Kinase</keyword>
<dbReference type="PANTHER" id="PTHR24353">
    <property type="entry name" value="CYCLIC NUCLEOTIDE-DEPENDENT PROTEIN KINASE"/>
    <property type="match status" value="1"/>
</dbReference>
<evidence type="ECO:0000313" key="13">
    <source>
        <dbReference type="EMBL" id="CAG9765068.1"/>
    </source>
</evidence>
<evidence type="ECO:0000259" key="11">
    <source>
        <dbReference type="PROSITE" id="PS50011"/>
    </source>
</evidence>
<dbReference type="Gene3D" id="1.10.510.10">
    <property type="entry name" value="Transferase(Phosphotransferase) domain 1"/>
    <property type="match status" value="1"/>
</dbReference>
<dbReference type="FunFam" id="1.10.510.10:FF:000005">
    <property type="entry name" value="cAMP-dependent protein kinase catalytic subunit alpha"/>
    <property type="match status" value="1"/>
</dbReference>
<evidence type="ECO:0000256" key="1">
    <source>
        <dbReference type="ARBA" id="ARBA00012444"/>
    </source>
</evidence>
<evidence type="ECO:0000256" key="2">
    <source>
        <dbReference type="ARBA" id="ARBA00022527"/>
    </source>
</evidence>
<evidence type="ECO:0000259" key="12">
    <source>
        <dbReference type="PROSITE" id="PS51285"/>
    </source>
</evidence>
<dbReference type="GO" id="GO:0004691">
    <property type="term" value="F:cAMP-dependent protein kinase activity"/>
    <property type="evidence" value="ECO:0007669"/>
    <property type="project" value="UniProtKB-EC"/>
</dbReference>
<evidence type="ECO:0000256" key="3">
    <source>
        <dbReference type="ARBA" id="ARBA00022679"/>
    </source>
</evidence>
<dbReference type="OrthoDB" id="63267at2759"/>
<comment type="similarity">
    <text evidence="10">Belongs to the protein kinase superfamily.</text>
</comment>
<comment type="catalytic activity">
    <reaction evidence="7">
        <text>L-threonyl-[protein] + ATP = O-phospho-L-threonyl-[protein] + ADP + H(+)</text>
        <dbReference type="Rhea" id="RHEA:46608"/>
        <dbReference type="Rhea" id="RHEA-COMP:11060"/>
        <dbReference type="Rhea" id="RHEA-COMP:11605"/>
        <dbReference type="ChEBI" id="CHEBI:15378"/>
        <dbReference type="ChEBI" id="CHEBI:30013"/>
        <dbReference type="ChEBI" id="CHEBI:30616"/>
        <dbReference type="ChEBI" id="CHEBI:61977"/>
        <dbReference type="ChEBI" id="CHEBI:456216"/>
        <dbReference type="EC" id="2.7.11.11"/>
    </reaction>
</comment>
<feature type="binding site" evidence="9">
    <location>
        <position position="71"/>
    </location>
    <ligand>
        <name>ATP</name>
        <dbReference type="ChEBI" id="CHEBI:30616"/>
    </ligand>
</feature>
<keyword evidence="6 9" id="KW-0067">ATP-binding</keyword>
<dbReference type="InterPro" id="IPR000961">
    <property type="entry name" value="AGC-kinase_C"/>
</dbReference>
<dbReference type="EMBL" id="OU892278">
    <property type="protein sequence ID" value="CAG9765068.1"/>
    <property type="molecule type" value="Genomic_DNA"/>
</dbReference>
<evidence type="ECO:0000256" key="4">
    <source>
        <dbReference type="ARBA" id="ARBA00022741"/>
    </source>
</evidence>
<dbReference type="Proteomes" id="UP001152799">
    <property type="component" value="Chromosome 2"/>
</dbReference>
<dbReference type="PROSITE" id="PS50011">
    <property type="entry name" value="PROTEIN_KINASE_DOM"/>
    <property type="match status" value="1"/>
</dbReference>
<dbReference type="Gene3D" id="3.30.200.20">
    <property type="entry name" value="Phosphorylase Kinase, domain 1"/>
    <property type="match status" value="1"/>
</dbReference>
<dbReference type="SUPFAM" id="SSF56112">
    <property type="entry name" value="Protein kinase-like (PK-like)"/>
    <property type="match status" value="1"/>
</dbReference>
<dbReference type="InterPro" id="IPR008271">
    <property type="entry name" value="Ser/Thr_kinase_AS"/>
</dbReference>
<feature type="domain" description="Protein kinase" evidence="11">
    <location>
        <begin position="42"/>
        <end position="297"/>
    </location>
</feature>
<dbReference type="InterPro" id="IPR000719">
    <property type="entry name" value="Prot_kinase_dom"/>
</dbReference>
<evidence type="ECO:0000256" key="5">
    <source>
        <dbReference type="ARBA" id="ARBA00022777"/>
    </source>
</evidence>
<dbReference type="Pfam" id="PF00069">
    <property type="entry name" value="Pkinase"/>
    <property type="match status" value="1"/>
</dbReference>
<dbReference type="PROSITE" id="PS00107">
    <property type="entry name" value="PROTEIN_KINASE_ATP"/>
    <property type="match status" value="1"/>
</dbReference>
<dbReference type="InterPro" id="IPR017441">
    <property type="entry name" value="Protein_kinase_ATP_BS"/>
</dbReference>
<protein>
    <recommendedName>
        <fullName evidence="1">cAMP-dependent protein kinase</fullName>
        <ecNumber evidence="1">2.7.11.11</ecNumber>
    </recommendedName>
</protein>
<dbReference type="GO" id="GO:0005952">
    <property type="term" value="C:cAMP-dependent protein kinase complex"/>
    <property type="evidence" value="ECO:0007669"/>
    <property type="project" value="TreeGrafter"/>
</dbReference>
<evidence type="ECO:0000313" key="14">
    <source>
        <dbReference type="Proteomes" id="UP001152799"/>
    </source>
</evidence>
<reference evidence="13" key="1">
    <citation type="submission" date="2022-01" db="EMBL/GenBank/DDBJ databases">
        <authorList>
            <person name="King R."/>
        </authorList>
    </citation>
    <scope>NUCLEOTIDE SEQUENCE</scope>
</reference>
<dbReference type="InterPro" id="IPR011009">
    <property type="entry name" value="Kinase-like_dom_sf"/>
</dbReference>
<keyword evidence="2 10" id="KW-0723">Serine/threonine-protein kinase</keyword>
<evidence type="ECO:0000256" key="8">
    <source>
        <dbReference type="ARBA" id="ARBA00047454"/>
    </source>
</evidence>
<dbReference type="SMART" id="SM00220">
    <property type="entry name" value="S_TKc"/>
    <property type="match status" value="1"/>
</dbReference>
<dbReference type="PROSITE" id="PS00108">
    <property type="entry name" value="PROTEIN_KINASE_ST"/>
    <property type="match status" value="1"/>
</dbReference>
<gene>
    <name evidence="13" type="ORF">CEUTPL_LOCUS5687</name>
</gene>
<name>A0A9N9QHC9_9CUCU</name>
<dbReference type="EC" id="2.7.11.11" evidence="1"/>
<dbReference type="AlphaFoldDB" id="A0A9N9QHC9"/>
<organism evidence="13 14">
    <name type="scientific">Ceutorhynchus assimilis</name>
    <name type="common">cabbage seed weevil</name>
    <dbReference type="NCBI Taxonomy" id="467358"/>
    <lineage>
        <taxon>Eukaryota</taxon>
        <taxon>Metazoa</taxon>
        <taxon>Ecdysozoa</taxon>
        <taxon>Arthropoda</taxon>
        <taxon>Hexapoda</taxon>
        <taxon>Insecta</taxon>
        <taxon>Pterygota</taxon>
        <taxon>Neoptera</taxon>
        <taxon>Endopterygota</taxon>
        <taxon>Coleoptera</taxon>
        <taxon>Polyphaga</taxon>
        <taxon>Cucujiformia</taxon>
        <taxon>Curculionidae</taxon>
        <taxon>Ceutorhynchinae</taxon>
        <taxon>Ceutorhynchus</taxon>
    </lineage>
</organism>
<dbReference type="GO" id="GO:0005524">
    <property type="term" value="F:ATP binding"/>
    <property type="evidence" value="ECO:0007669"/>
    <property type="project" value="UniProtKB-UniRule"/>
</dbReference>
<evidence type="ECO:0000256" key="7">
    <source>
        <dbReference type="ARBA" id="ARBA00047292"/>
    </source>
</evidence>
<sequence length="357" mass="41477">MTNEEKLQKHYSYFDQFLRRAKREFEIKFSQEIKQNCLLIDFDIMKVLGAGSFGLVVLCKDKRDSKTYAMKLMEKCNIIKTRQLAHTGAEIKLMKNINFPFIVDMHGFFMDNVYVGIVMSFANAGDMFTHLRELKKFEEGLAKFYAAQVILAFEYIHHLGVIYRDLKPENILVDLQGYLRITDLGFCKKIDNTRTYTLCGTPEYLAPEIILSQGYNKSVDYWSYGVLVYEMNAGYAPFFAKDPMRLYEKIVSGKYSCPPFFSKQLKDLLGNMLIVDRSKRYGLLKNGVKDIKSHDWFKNTDFDQILSKKVIPSYVPKVDNETDTRYFESSSKKLVVKKASTDEFAKEFDDIFVTPKA</sequence>
<proteinExistence type="inferred from homology"/>
<keyword evidence="14" id="KW-1185">Reference proteome</keyword>
<dbReference type="GO" id="GO:0007476">
    <property type="term" value="P:imaginal disc-derived wing morphogenesis"/>
    <property type="evidence" value="ECO:0007669"/>
    <property type="project" value="UniProtKB-ARBA"/>
</dbReference>
<evidence type="ECO:0000256" key="9">
    <source>
        <dbReference type="PROSITE-ProRule" id="PRU10141"/>
    </source>
</evidence>
<comment type="catalytic activity">
    <reaction evidence="8">
        <text>L-seryl-[protein] + ATP = O-phospho-L-seryl-[protein] + ADP + H(+)</text>
        <dbReference type="Rhea" id="RHEA:17989"/>
        <dbReference type="Rhea" id="RHEA-COMP:9863"/>
        <dbReference type="Rhea" id="RHEA-COMP:11604"/>
        <dbReference type="ChEBI" id="CHEBI:15378"/>
        <dbReference type="ChEBI" id="CHEBI:29999"/>
        <dbReference type="ChEBI" id="CHEBI:30616"/>
        <dbReference type="ChEBI" id="CHEBI:83421"/>
        <dbReference type="ChEBI" id="CHEBI:456216"/>
        <dbReference type="EC" id="2.7.11.11"/>
    </reaction>
</comment>
<keyword evidence="4 9" id="KW-0547">Nucleotide-binding</keyword>
<accession>A0A9N9QHC9</accession>
<dbReference type="GO" id="GO:0005634">
    <property type="term" value="C:nucleus"/>
    <property type="evidence" value="ECO:0007669"/>
    <property type="project" value="TreeGrafter"/>
</dbReference>
<keyword evidence="3" id="KW-0808">Transferase</keyword>